<keyword evidence="4" id="KW-1185">Reference proteome</keyword>
<gene>
    <name evidence="3" type="ORF">PCOR1329_LOCUS74826</name>
</gene>
<dbReference type="SMART" id="SM00320">
    <property type="entry name" value="WD40"/>
    <property type="match status" value="2"/>
</dbReference>
<feature type="repeat" description="WD" evidence="1">
    <location>
        <begin position="99"/>
        <end position="140"/>
    </location>
</feature>
<evidence type="ECO:0000256" key="2">
    <source>
        <dbReference type="SAM" id="MobiDB-lite"/>
    </source>
</evidence>
<dbReference type="Gene3D" id="2.130.10.10">
    <property type="entry name" value="YVTN repeat-like/Quinoprotein amine dehydrogenase"/>
    <property type="match status" value="1"/>
</dbReference>
<dbReference type="PROSITE" id="PS50082">
    <property type="entry name" value="WD_REPEATS_2"/>
    <property type="match status" value="1"/>
</dbReference>
<sequence length="257" mass="27499">MKRLRGESDYLSCSCLDDETDRAFIGTSGGDVFILNIAMNPPNFMHTLELDKPVAAMAIAREQVFVAHGDCISVMSLQAHGQEAKTAKVASHRVRHLRIEETDASILSVAVAPERDLLFGGYSDGSVAVWKSGESEALMVLKAHQCDAAQLVWVESPPWGPSLFTGGGDGKVTAWHLAGGSEDYFLWRPQGVASEDLASQAGAAIFGAGIGDGADPFAPAFGNSGDVFRMDNPRVNPNALRRDDESDSDNDIADAFR</sequence>
<keyword evidence="1" id="KW-0853">WD repeat</keyword>
<evidence type="ECO:0000256" key="1">
    <source>
        <dbReference type="PROSITE-ProRule" id="PRU00221"/>
    </source>
</evidence>
<feature type="compositionally biased region" description="Acidic residues" evidence="2">
    <location>
        <begin position="245"/>
        <end position="257"/>
    </location>
</feature>
<comment type="caution">
    <text evidence="3">The sequence shown here is derived from an EMBL/GenBank/DDBJ whole genome shotgun (WGS) entry which is preliminary data.</text>
</comment>
<organism evidence="3 4">
    <name type="scientific">Prorocentrum cordatum</name>
    <dbReference type="NCBI Taxonomy" id="2364126"/>
    <lineage>
        <taxon>Eukaryota</taxon>
        <taxon>Sar</taxon>
        <taxon>Alveolata</taxon>
        <taxon>Dinophyceae</taxon>
        <taxon>Prorocentrales</taxon>
        <taxon>Prorocentraceae</taxon>
        <taxon>Prorocentrum</taxon>
    </lineage>
</organism>
<evidence type="ECO:0000313" key="3">
    <source>
        <dbReference type="EMBL" id="CAK0896328.1"/>
    </source>
</evidence>
<dbReference type="InterPro" id="IPR001680">
    <property type="entry name" value="WD40_rpt"/>
</dbReference>
<protein>
    <submittedName>
        <fullName evidence="3">Uncharacterized protein</fullName>
    </submittedName>
</protein>
<dbReference type="EMBL" id="CAUYUJ010020171">
    <property type="protein sequence ID" value="CAK0896328.1"/>
    <property type="molecule type" value="Genomic_DNA"/>
</dbReference>
<name>A0ABN9X9Y2_9DINO</name>
<dbReference type="InterPro" id="IPR036322">
    <property type="entry name" value="WD40_repeat_dom_sf"/>
</dbReference>
<dbReference type="InterPro" id="IPR015943">
    <property type="entry name" value="WD40/YVTN_repeat-like_dom_sf"/>
</dbReference>
<dbReference type="SUPFAM" id="SSF50978">
    <property type="entry name" value="WD40 repeat-like"/>
    <property type="match status" value="1"/>
</dbReference>
<accession>A0ABN9X9Y2</accession>
<reference evidence="3" key="1">
    <citation type="submission" date="2023-10" db="EMBL/GenBank/DDBJ databases">
        <authorList>
            <person name="Chen Y."/>
            <person name="Shah S."/>
            <person name="Dougan E. K."/>
            <person name="Thang M."/>
            <person name="Chan C."/>
        </authorList>
    </citation>
    <scope>NUCLEOTIDE SEQUENCE [LARGE SCALE GENOMIC DNA]</scope>
</reference>
<feature type="region of interest" description="Disordered" evidence="2">
    <location>
        <begin position="232"/>
        <end position="257"/>
    </location>
</feature>
<proteinExistence type="predicted"/>
<dbReference type="Proteomes" id="UP001189429">
    <property type="component" value="Unassembled WGS sequence"/>
</dbReference>
<evidence type="ECO:0000313" key="4">
    <source>
        <dbReference type="Proteomes" id="UP001189429"/>
    </source>
</evidence>